<dbReference type="Proteomes" id="UP000317318">
    <property type="component" value="Chromosome"/>
</dbReference>
<proteinExistence type="predicted"/>
<gene>
    <name evidence="1" type="ORF">Pan189_28430</name>
</gene>
<organism evidence="1 2">
    <name type="scientific">Stratiformator vulcanicus</name>
    <dbReference type="NCBI Taxonomy" id="2527980"/>
    <lineage>
        <taxon>Bacteria</taxon>
        <taxon>Pseudomonadati</taxon>
        <taxon>Planctomycetota</taxon>
        <taxon>Planctomycetia</taxon>
        <taxon>Planctomycetales</taxon>
        <taxon>Planctomycetaceae</taxon>
        <taxon>Stratiformator</taxon>
    </lineage>
</organism>
<accession>A0A517R3H7</accession>
<evidence type="ECO:0000313" key="2">
    <source>
        <dbReference type="Proteomes" id="UP000317318"/>
    </source>
</evidence>
<dbReference type="OrthoDB" id="9804511at2"/>
<reference evidence="1 2" key="1">
    <citation type="submission" date="2019-02" db="EMBL/GenBank/DDBJ databases">
        <title>Deep-cultivation of Planctomycetes and their phenomic and genomic characterization uncovers novel biology.</title>
        <authorList>
            <person name="Wiegand S."/>
            <person name="Jogler M."/>
            <person name="Boedeker C."/>
            <person name="Pinto D."/>
            <person name="Vollmers J."/>
            <person name="Rivas-Marin E."/>
            <person name="Kohn T."/>
            <person name="Peeters S.H."/>
            <person name="Heuer A."/>
            <person name="Rast P."/>
            <person name="Oberbeckmann S."/>
            <person name="Bunk B."/>
            <person name="Jeske O."/>
            <person name="Meyerdierks A."/>
            <person name="Storesund J.E."/>
            <person name="Kallscheuer N."/>
            <person name="Luecker S."/>
            <person name="Lage O.M."/>
            <person name="Pohl T."/>
            <person name="Merkel B.J."/>
            <person name="Hornburger P."/>
            <person name="Mueller R.-W."/>
            <person name="Bruemmer F."/>
            <person name="Labrenz M."/>
            <person name="Spormann A.M."/>
            <person name="Op den Camp H."/>
            <person name="Overmann J."/>
            <person name="Amann R."/>
            <person name="Jetten M.S.M."/>
            <person name="Mascher T."/>
            <person name="Medema M.H."/>
            <person name="Devos D.P."/>
            <person name="Kaster A.-K."/>
            <person name="Ovreas L."/>
            <person name="Rohde M."/>
            <person name="Galperin M.Y."/>
            <person name="Jogler C."/>
        </authorList>
    </citation>
    <scope>NUCLEOTIDE SEQUENCE [LARGE SCALE GENOMIC DNA]</scope>
    <source>
        <strain evidence="1 2">Pan189</strain>
    </source>
</reference>
<keyword evidence="2" id="KW-1185">Reference proteome</keyword>
<sequence length="413" mass="46761">MYRELHPALQRSYCFVVTATILNLFATVAHGEEFPAAPPVPLQSQLTFSTPKAARTVAELLSHLATAQGMEINFPSDEIERSLFRRKDRPLNRKPVTAKSYWGTLKQLCDQYDYRVKLYNRNKIDSDDGARISRAKIVDRFLLIPAIDKSPFVGDDRRHLVVAARTPPNDILWDAAICSSELVNGEHRLSLAKTSRYTSYPIFGVYSWGSPIPEKAELPLGKGRWELHGTLRAFVSRNRWSIPLRGSRDWKLGTVGTVKVDDRGLVKSFQLGDHGKLGPFADAKQLYRIDIITLNKANAVVTADNNELEYLWDEQLCGSQWKQVCRRMIGKSLVRPTEARYLLDSEPLPLSMLTHLKPNQIQIAVFDRPDSFAQTGTPTLEIGAFIPFETEFKLDVDEVVSPRKNKQLLKESP</sequence>
<dbReference type="KEGG" id="svp:Pan189_28430"/>
<dbReference type="AlphaFoldDB" id="A0A517R3H7"/>
<dbReference type="EMBL" id="CP036268">
    <property type="protein sequence ID" value="QDT38449.1"/>
    <property type="molecule type" value="Genomic_DNA"/>
</dbReference>
<dbReference type="RefSeq" id="WP_145364553.1">
    <property type="nucleotide sequence ID" value="NZ_CP036268.1"/>
</dbReference>
<name>A0A517R3H7_9PLAN</name>
<evidence type="ECO:0000313" key="1">
    <source>
        <dbReference type="EMBL" id="QDT38449.1"/>
    </source>
</evidence>
<protein>
    <submittedName>
        <fullName evidence="1">Uncharacterized protein</fullName>
    </submittedName>
</protein>